<feature type="active site" description="Charge relay system" evidence="5">
    <location>
        <position position="411"/>
    </location>
</feature>
<dbReference type="InterPro" id="IPR015500">
    <property type="entry name" value="Peptidase_S8_subtilisin-rel"/>
</dbReference>
<evidence type="ECO:0000256" key="5">
    <source>
        <dbReference type="PROSITE-ProRule" id="PRU01240"/>
    </source>
</evidence>
<dbReference type="PROSITE" id="PS51892">
    <property type="entry name" value="SUBTILASE"/>
    <property type="match status" value="1"/>
</dbReference>
<sequence length="474" mass="51583">MSRNHLKIYLVCLFAFITSFVEASNDGKGYIAYPGGKCYMFRVTLRDKGQSPYSLDKPSAFLSEAALKRRQRQHLTLDSTDLPVSPTYIQKIRKEGGNVVAISKWNNSVLVRGGNRQTLEDLKVLSFVRDSKLVFTSPDSIRPLSQRVRCRSDLQVLDSTIHDYYGMGKAQLENLNGRKLHNMGFQGQGMTIAVLDAGFMNVDKMAAFKNVNIVGTHNFVAGYDANVYKEMDHGTKTLSVIAVNQPSTFVGSAPKASFWLLRSEDYLTESSAEEDYWIAAAEFADSVGVDVISSSLGYHGFDDKSLNYHYSDLNGVTAPISKAASLLASKGIILVNSAGNDGMGPWKKINVPADAHDILTVGAIAPDGINAAFSSIGPTADNRVKPDVMAYGCPTNVVSGRGYITPDTGTSFACPLVAGMVACLWQAAPNTCAKDLIEVIRQTSDNHLKPNNIMGYGVPDFMEAYRQVVLPNGK</sequence>
<evidence type="ECO:0000256" key="7">
    <source>
        <dbReference type="SAM" id="SignalP"/>
    </source>
</evidence>
<evidence type="ECO:0000256" key="6">
    <source>
        <dbReference type="RuleBase" id="RU003355"/>
    </source>
</evidence>
<dbReference type="InterPro" id="IPR050131">
    <property type="entry name" value="Peptidase_S8_subtilisin-like"/>
</dbReference>
<dbReference type="Proteomes" id="UP000482295">
    <property type="component" value="Unassembled WGS sequence"/>
</dbReference>
<evidence type="ECO:0000256" key="2">
    <source>
        <dbReference type="ARBA" id="ARBA00022670"/>
    </source>
</evidence>
<feature type="signal peptide" evidence="7">
    <location>
        <begin position="1"/>
        <end position="23"/>
    </location>
</feature>
<name>A0A7C9HMF4_9BACT</name>
<dbReference type="Gene3D" id="3.40.50.200">
    <property type="entry name" value="Peptidase S8/S53 domain"/>
    <property type="match status" value="1"/>
</dbReference>
<dbReference type="PANTHER" id="PTHR43806:SF67">
    <property type="entry name" value="EGF-LIKE DOMAIN-CONTAINING PROTEIN"/>
    <property type="match status" value="1"/>
</dbReference>
<keyword evidence="2 5" id="KW-0645">Protease</keyword>
<dbReference type="EMBL" id="VVIQ01000004">
    <property type="protein sequence ID" value="MUL27831.1"/>
    <property type="molecule type" value="Genomic_DNA"/>
</dbReference>
<dbReference type="InterPro" id="IPR000209">
    <property type="entry name" value="Peptidase_S8/S53_dom"/>
</dbReference>
<gene>
    <name evidence="9" type="ORF">F0475_05845</name>
</gene>
<keyword evidence="10" id="KW-1185">Reference proteome</keyword>
<feature type="active site" description="Charge relay system" evidence="5">
    <location>
        <position position="196"/>
    </location>
</feature>
<dbReference type="PANTHER" id="PTHR43806">
    <property type="entry name" value="PEPTIDASE S8"/>
    <property type="match status" value="1"/>
</dbReference>
<dbReference type="Pfam" id="PF00082">
    <property type="entry name" value="Peptidase_S8"/>
    <property type="match status" value="1"/>
</dbReference>
<organism evidence="9 10">
    <name type="scientific">Prevotella vespertina</name>
    <dbReference type="NCBI Taxonomy" id="2608404"/>
    <lineage>
        <taxon>Bacteria</taxon>
        <taxon>Pseudomonadati</taxon>
        <taxon>Bacteroidota</taxon>
        <taxon>Bacteroidia</taxon>
        <taxon>Bacteroidales</taxon>
        <taxon>Prevotellaceae</taxon>
        <taxon>Prevotella</taxon>
    </lineage>
</organism>
<comment type="similarity">
    <text evidence="1 5 6">Belongs to the peptidase S8 family.</text>
</comment>
<evidence type="ECO:0000313" key="10">
    <source>
        <dbReference type="Proteomes" id="UP000482295"/>
    </source>
</evidence>
<dbReference type="PROSITE" id="PS00136">
    <property type="entry name" value="SUBTILASE_ASP"/>
    <property type="match status" value="1"/>
</dbReference>
<dbReference type="GO" id="GO:0004252">
    <property type="term" value="F:serine-type endopeptidase activity"/>
    <property type="evidence" value="ECO:0007669"/>
    <property type="project" value="UniProtKB-UniRule"/>
</dbReference>
<comment type="caution">
    <text evidence="9">The sequence shown here is derived from an EMBL/GenBank/DDBJ whole genome shotgun (WGS) entry which is preliminary data.</text>
</comment>
<feature type="chain" id="PRO_5028832522" evidence="7">
    <location>
        <begin position="24"/>
        <end position="474"/>
    </location>
</feature>
<dbReference type="SUPFAM" id="SSF52743">
    <property type="entry name" value="Subtilisin-like"/>
    <property type="match status" value="1"/>
</dbReference>
<keyword evidence="4 5" id="KW-0720">Serine protease</keyword>
<dbReference type="GO" id="GO:0006508">
    <property type="term" value="P:proteolysis"/>
    <property type="evidence" value="ECO:0007669"/>
    <property type="project" value="UniProtKB-KW"/>
</dbReference>
<keyword evidence="3 5" id="KW-0378">Hydrolase</keyword>
<feature type="active site" description="Charge relay system" evidence="5">
    <location>
        <position position="233"/>
    </location>
</feature>
<evidence type="ECO:0000313" key="9">
    <source>
        <dbReference type="EMBL" id="MUL27831.1"/>
    </source>
</evidence>
<dbReference type="CDD" id="cd07493">
    <property type="entry name" value="Peptidases_S8_9"/>
    <property type="match status" value="1"/>
</dbReference>
<dbReference type="PIRSF" id="PIRSF037903">
    <property type="entry name" value="Subtilisin_rel_GFO_2223"/>
    <property type="match status" value="1"/>
</dbReference>
<evidence type="ECO:0000259" key="8">
    <source>
        <dbReference type="Pfam" id="PF00082"/>
    </source>
</evidence>
<dbReference type="InterPro" id="IPR023827">
    <property type="entry name" value="Peptidase_S8_Asp-AS"/>
</dbReference>
<dbReference type="InterPro" id="IPR017317">
    <property type="entry name" value="Pept_S8_subtilisin_bacteroid-2"/>
</dbReference>
<dbReference type="PROSITE" id="PS00138">
    <property type="entry name" value="SUBTILASE_SER"/>
    <property type="match status" value="1"/>
</dbReference>
<dbReference type="InterPro" id="IPR023828">
    <property type="entry name" value="Peptidase_S8_Ser-AS"/>
</dbReference>
<dbReference type="InterPro" id="IPR036852">
    <property type="entry name" value="Peptidase_S8/S53_dom_sf"/>
</dbReference>
<reference evidence="9 10" key="1">
    <citation type="submission" date="2019-09" db="EMBL/GenBank/DDBJ databases">
        <title>Prevotella A2879 sp. nov., isolated from an abscess of a patient.</title>
        <authorList>
            <person name="Buhl M."/>
            <person name="Oberhettinger P."/>
        </authorList>
    </citation>
    <scope>NUCLEOTIDE SEQUENCE [LARGE SCALE GENOMIC DNA]</scope>
    <source>
        <strain evidence="9 10">A2879</strain>
    </source>
</reference>
<keyword evidence="7" id="KW-0732">Signal</keyword>
<dbReference type="AlphaFoldDB" id="A0A7C9HMF4"/>
<accession>A0A7C9HMF4</accession>
<evidence type="ECO:0000256" key="3">
    <source>
        <dbReference type="ARBA" id="ARBA00022801"/>
    </source>
</evidence>
<evidence type="ECO:0000256" key="1">
    <source>
        <dbReference type="ARBA" id="ARBA00011073"/>
    </source>
</evidence>
<feature type="domain" description="Peptidase S8/S53" evidence="8">
    <location>
        <begin position="187"/>
        <end position="457"/>
    </location>
</feature>
<protein>
    <submittedName>
        <fullName evidence="9">S8 family serine peptidase</fullName>
    </submittedName>
</protein>
<dbReference type="RefSeq" id="WP_155715858.1">
    <property type="nucleotide sequence ID" value="NZ_VVIQ01000004.1"/>
</dbReference>
<proteinExistence type="inferred from homology"/>
<evidence type="ECO:0000256" key="4">
    <source>
        <dbReference type="ARBA" id="ARBA00022825"/>
    </source>
</evidence>
<dbReference type="PRINTS" id="PR00723">
    <property type="entry name" value="SUBTILISIN"/>
</dbReference>